<evidence type="ECO:0000313" key="1">
    <source>
        <dbReference type="EMBL" id="KTD37408.1"/>
    </source>
</evidence>
<evidence type="ECO:0000313" key="4">
    <source>
        <dbReference type="Proteomes" id="UP000254040"/>
    </source>
</evidence>
<dbReference type="Proteomes" id="UP000254040">
    <property type="component" value="Unassembled WGS sequence"/>
</dbReference>
<dbReference type="Proteomes" id="UP000054985">
    <property type="component" value="Unassembled WGS sequence"/>
</dbReference>
<keyword evidence="3" id="KW-1185">Reference proteome</keyword>
<reference evidence="1 3" key="1">
    <citation type="submission" date="2015-11" db="EMBL/GenBank/DDBJ databases">
        <title>Genomic analysis of 38 Legionella species identifies large and diverse effector repertoires.</title>
        <authorList>
            <person name="Burstein D."/>
            <person name="Amaro F."/>
            <person name="Zusman T."/>
            <person name="Lifshitz Z."/>
            <person name="Cohen O."/>
            <person name="Gilbert J.A."/>
            <person name="Pupko T."/>
            <person name="Shuman H.A."/>
            <person name="Segal G."/>
        </authorList>
    </citation>
    <scope>NUCLEOTIDE SEQUENCE [LARGE SCALE GENOMIC DNA]</scope>
    <source>
        <strain evidence="1 3">ATCC 43877</strain>
    </source>
</reference>
<name>A0A378JX18_9GAMM</name>
<dbReference type="AlphaFoldDB" id="A0A378JX18"/>
<dbReference type="EMBL" id="UGOG01000001">
    <property type="protein sequence ID" value="STX63114.1"/>
    <property type="molecule type" value="Genomic_DNA"/>
</dbReference>
<dbReference type="OrthoDB" id="9924123at2"/>
<dbReference type="EMBL" id="LNYN01000013">
    <property type="protein sequence ID" value="KTD37408.1"/>
    <property type="molecule type" value="Genomic_DNA"/>
</dbReference>
<evidence type="ECO:0000313" key="2">
    <source>
        <dbReference type="EMBL" id="STX63114.1"/>
    </source>
</evidence>
<dbReference type="RefSeq" id="WP_028384995.1">
    <property type="nucleotide sequence ID" value="NZ_CAAAJG010000011.1"/>
</dbReference>
<accession>A0A378JX18</accession>
<sequence>MYDTNFSALTAANTYPTTAVESSVITKTHPIDFNGIIGIYVRKSQLSVFIETKNRISAYKINPDSHQMGHWHTEILPRNSVTADSFDLLRKYSEHYAEVSEPLSNLEPFKEIMNQETLVGFSTLKDINNTIQLALSVLTTPINFEYNPTQ</sequence>
<protein>
    <submittedName>
        <fullName evidence="2">Uncharacterized protein</fullName>
    </submittedName>
</protein>
<reference evidence="2 4" key="2">
    <citation type="submission" date="2018-06" db="EMBL/GenBank/DDBJ databases">
        <authorList>
            <consortium name="Pathogen Informatics"/>
            <person name="Doyle S."/>
        </authorList>
    </citation>
    <scope>NUCLEOTIDE SEQUENCE [LARGE SCALE GENOMIC DNA]</scope>
    <source>
        <strain evidence="2 4">NCTC12239</strain>
    </source>
</reference>
<organism evidence="2 4">
    <name type="scientific">Legionella moravica</name>
    <dbReference type="NCBI Taxonomy" id="39962"/>
    <lineage>
        <taxon>Bacteria</taxon>
        <taxon>Pseudomonadati</taxon>
        <taxon>Pseudomonadota</taxon>
        <taxon>Gammaproteobacteria</taxon>
        <taxon>Legionellales</taxon>
        <taxon>Legionellaceae</taxon>
        <taxon>Legionella</taxon>
    </lineage>
</organism>
<gene>
    <name evidence="1" type="ORF">Lmor_0600</name>
    <name evidence="2" type="ORF">NCTC12239_02056</name>
</gene>
<evidence type="ECO:0000313" key="3">
    <source>
        <dbReference type="Proteomes" id="UP000054985"/>
    </source>
</evidence>
<proteinExistence type="predicted"/>